<evidence type="ECO:0000256" key="9">
    <source>
        <dbReference type="ARBA" id="ARBA00023180"/>
    </source>
</evidence>
<dbReference type="Gene3D" id="2.10.25.10">
    <property type="entry name" value="Laminin"/>
    <property type="match status" value="4"/>
</dbReference>
<name>A0ABM1E4G9_PRICU</name>
<dbReference type="InterPro" id="IPR002172">
    <property type="entry name" value="LDrepeatLR_classA_rpt"/>
</dbReference>
<dbReference type="PROSITE" id="PS50068">
    <property type="entry name" value="LDLRA_2"/>
    <property type="match status" value="2"/>
</dbReference>
<dbReference type="SUPFAM" id="SSF57424">
    <property type="entry name" value="LDL receptor-like module"/>
    <property type="match status" value="2"/>
</dbReference>
<keyword evidence="2" id="KW-0245">EGF-like domain</keyword>
<sequence length="359" mass="39780">MLYAPCEQICIDLGGSSYRCECEPGFELQTDGKHCRSTPTTTPPPFRTRYPIGDTYCMLFAPCEQICIDLRGGSSYRCECEPGFELQTDGKNCRSTPTTTPPPIRTRYPIGDTYCMLFAPCEQICIDLGGSSYRCDCEPGFELQTDGTTCRGTPTTTPPITRPTTRYPIGDTYCMLFAPCEQICIDLDGGSSYRCDCELGFKLQSDGSTCRASAMNAERTKSIVERLPLAKGVECKADQFRCVSDDCIPTTWRCDGHQDCVDASDELNCTETCPPNMWLCHNGEHCIPIPWLCDGESDCIDDSDEANCCKESSDTGGAEIARDEDTAGTHDVTGHREKEPTGEQRTEFRDSQTETRTRQ</sequence>
<feature type="domain" description="EGF-like" evidence="12">
    <location>
        <begin position="135"/>
        <end position="150"/>
    </location>
</feature>
<comment type="caution">
    <text evidence="10">Lacks conserved residue(s) required for the propagation of feature annotation.</text>
</comment>
<keyword evidence="3" id="KW-0812">Transmembrane</keyword>
<dbReference type="PROSITE" id="PS01209">
    <property type="entry name" value="LDLRA_1"/>
    <property type="match status" value="2"/>
</dbReference>
<dbReference type="InterPro" id="IPR036055">
    <property type="entry name" value="LDL_receptor-like_sf"/>
</dbReference>
<feature type="region of interest" description="Disordered" evidence="11">
    <location>
        <begin position="311"/>
        <end position="359"/>
    </location>
</feature>
<dbReference type="InterPro" id="IPR051221">
    <property type="entry name" value="LDLR-related"/>
</dbReference>
<evidence type="ECO:0000256" key="4">
    <source>
        <dbReference type="ARBA" id="ARBA00022737"/>
    </source>
</evidence>
<evidence type="ECO:0000256" key="5">
    <source>
        <dbReference type="ARBA" id="ARBA00022989"/>
    </source>
</evidence>
<keyword evidence="7 10" id="KW-1015">Disulfide bond</keyword>
<evidence type="ECO:0000256" key="2">
    <source>
        <dbReference type="ARBA" id="ARBA00022536"/>
    </source>
</evidence>
<feature type="disulfide bond" evidence="10">
    <location>
        <begin position="235"/>
        <end position="247"/>
    </location>
</feature>
<feature type="disulfide bond" evidence="10">
    <location>
        <begin position="293"/>
        <end position="308"/>
    </location>
</feature>
<evidence type="ECO:0000256" key="1">
    <source>
        <dbReference type="ARBA" id="ARBA00004167"/>
    </source>
</evidence>
<keyword evidence="8" id="KW-0675">Receptor</keyword>
<evidence type="ECO:0000256" key="3">
    <source>
        <dbReference type="ARBA" id="ARBA00022692"/>
    </source>
</evidence>
<comment type="subcellular location">
    <subcellularLocation>
        <location evidence="1">Membrane</location>
        <topology evidence="1">Single-pass membrane protein</topology>
    </subcellularLocation>
</comment>
<dbReference type="PRINTS" id="PR00261">
    <property type="entry name" value="LDLRECEPTOR"/>
</dbReference>
<keyword evidence="9" id="KW-0325">Glycoprotein</keyword>
<dbReference type="SMART" id="SM00179">
    <property type="entry name" value="EGF_CA"/>
    <property type="match status" value="4"/>
</dbReference>
<evidence type="ECO:0000256" key="7">
    <source>
        <dbReference type="ARBA" id="ARBA00023157"/>
    </source>
</evidence>
<evidence type="ECO:0000259" key="12">
    <source>
        <dbReference type="PROSITE" id="PS01186"/>
    </source>
</evidence>
<dbReference type="SMART" id="SM00181">
    <property type="entry name" value="EGF"/>
    <property type="match status" value="4"/>
</dbReference>
<keyword evidence="5" id="KW-1133">Transmembrane helix</keyword>
<dbReference type="InterPro" id="IPR000742">
    <property type="entry name" value="EGF"/>
</dbReference>
<evidence type="ECO:0000313" key="14">
    <source>
        <dbReference type="RefSeq" id="XP_014667090.1"/>
    </source>
</evidence>
<evidence type="ECO:0000313" key="13">
    <source>
        <dbReference type="Proteomes" id="UP000695022"/>
    </source>
</evidence>
<dbReference type="CDD" id="cd00112">
    <property type="entry name" value="LDLa"/>
    <property type="match status" value="2"/>
</dbReference>
<dbReference type="Pfam" id="PF12662">
    <property type="entry name" value="cEGF"/>
    <property type="match status" value="2"/>
</dbReference>
<evidence type="ECO:0000256" key="10">
    <source>
        <dbReference type="PROSITE-ProRule" id="PRU00124"/>
    </source>
</evidence>
<organism evidence="13 14">
    <name type="scientific">Priapulus caudatus</name>
    <name type="common">Priapulid worm</name>
    <dbReference type="NCBI Taxonomy" id="37621"/>
    <lineage>
        <taxon>Eukaryota</taxon>
        <taxon>Metazoa</taxon>
        <taxon>Ecdysozoa</taxon>
        <taxon>Scalidophora</taxon>
        <taxon>Priapulida</taxon>
        <taxon>Priapulimorpha</taxon>
        <taxon>Priapulimorphida</taxon>
        <taxon>Priapulidae</taxon>
        <taxon>Priapulus</taxon>
    </lineage>
</organism>
<keyword evidence="13" id="KW-1185">Reference proteome</keyword>
<protein>
    <submittedName>
        <fullName evidence="14">Low-density lipoprotein receptor-related protein 1B-like</fullName>
    </submittedName>
</protein>
<keyword evidence="4" id="KW-0677">Repeat</keyword>
<feature type="disulfide bond" evidence="10">
    <location>
        <begin position="254"/>
        <end position="269"/>
    </location>
</feature>
<dbReference type="PROSITE" id="PS01186">
    <property type="entry name" value="EGF_2"/>
    <property type="match status" value="2"/>
</dbReference>
<dbReference type="Gene3D" id="4.10.400.10">
    <property type="entry name" value="Low-density Lipoprotein Receptor"/>
    <property type="match status" value="2"/>
</dbReference>
<dbReference type="InterPro" id="IPR026823">
    <property type="entry name" value="cEGF"/>
</dbReference>
<evidence type="ECO:0000256" key="6">
    <source>
        <dbReference type="ARBA" id="ARBA00023136"/>
    </source>
</evidence>
<dbReference type="SUPFAM" id="SSF57196">
    <property type="entry name" value="EGF/Laminin"/>
    <property type="match status" value="4"/>
</dbReference>
<accession>A0ABM1E4G9</accession>
<evidence type="ECO:0000256" key="8">
    <source>
        <dbReference type="ARBA" id="ARBA00023170"/>
    </source>
</evidence>
<dbReference type="GeneID" id="106808760"/>
<dbReference type="Proteomes" id="UP000695022">
    <property type="component" value="Unplaced"/>
</dbReference>
<proteinExistence type="predicted"/>
<feature type="disulfide bond" evidence="10">
    <location>
        <begin position="242"/>
        <end position="260"/>
    </location>
</feature>
<dbReference type="Pfam" id="PF00057">
    <property type="entry name" value="Ldl_recept_a"/>
    <property type="match status" value="2"/>
</dbReference>
<dbReference type="InterPro" id="IPR001881">
    <property type="entry name" value="EGF-like_Ca-bd_dom"/>
</dbReference>
<dbReference type="SMART" id="SM00192">
    <property type="entry name" value="LDLa"/>
    <property type="match status" value="2"/>
</dbReference>
<dbReference type="PANTHER" id="PTHR22722">
    <property type="entry name" value="LOW-DENSITY LIPOPROTEIN RECEPTOR-RELATED PROTEIN 2-RELATED"/>
    <property type="match status" value="1"/>
</dbReference>
<dbReference type="RefSeq" id="XP_014667090.1">
    <property type="nucleotide sequence ID" value="XM_014811604.1"/>
</dbReference>
<keyword evidence="6" id="KW-0472">Membrane</keyword>
<evidence type="ECO:0000256" key="11">
    <source>
        <dbReference type="SAM" id="MobiDB-lite"/>
    </source>
</evidence>
<dbReference type="InterPro" id="IPR023415">
    <property type="entry name" value="LDLR_class-A_CS"/>
</dbReference>
<gene>
    <name evidence="14" type="primary">LOC106808760</name>
</gene>
<reference evidence="14" key="1">
    <citation type="submission" date="2025-08" db="UniProtKB">
        <authorList>
            <consortium name="RefSeq"/>
        </authorList>
    </citation>
    <scope>IDENTIFICATION</scope>
</reference>
<feature type="domain" description="EGF-like" evidence="12">
    <location>
        <begin position="78"/>
        <end position="93"/>
    </location>
</feature>
<feature type="compositionally biased region" description="Basic and acidic residues" evidence="11">
    <location>
        <begin position="320"/>
        <end position="359"/>
    </location>
</feature>